<reference evidence="1" key="2">
    <citation type="journal article" date="2015" name="Data Brief">
        <title>Shoot transcriptome of the giant reed, Arundo donax.</title>
        <authorList>
            <person name="Barrero R.A."/>
            <person name="Guerrero F.D."/>
            <person name="Moolhuijzen P."/>
            <person name="Goolsby J.A."/>
            <person name="Tidwell J."/>
            <person name="Bellgard S.E."/>
            <person name="Bellgard M.I."/>
        </authorList>
    </citation>
    <scope>NUCLEOTIDE SEQUENCE</scope>
    <source>
        <tissue evidence="1">Shoot tissue taken approximately 20 cm above the soil surface</tissue>
    </source>
</reference>
<dbReference type="EMBL" id="GBRH01185779">
    <property type="protein sequence ID" value="JAE12117.1"/>
    <property type="molecule type" value="Transcribed_RNA"/>
</dbReference>
<proteinExistence type="predicted"/>
<name>A0A0A9FIJ0_ARUDO</name>
<accession>A0A0A9FIJ0</accession>
<dbReference type="AlphaFoldDB" id="A0A0A9FIJ0"/>
<organism evidence="1">
    <name type="scientific">Arundo donax</name>
    <name type="common">Giant reed</name>
    <name type="synonym">Donax arundinaceus</name>
    <dbReference type="NCBI Taxonomy" id="35708"/>
    <lineage>
        <taxon>Eukaryota</taxon>
        <taxon>Viridiplantae</taxon>
        <taxon>Streptophyta</taxon>
        <taxon>Embryophyta</taxon>
        <taxon>Tracheophyta</taxon>
        <taxon>Spermatophyta</taxon>
        <taxon>Magnoliopsida</taxon>
        <taxon>Liliopsida</taxon>
        <taxon>Poales</taxon>
        <taxon>Poaceae</taxon>
        <taxon>PACMAD clade</taxon>
        <taxon>Arundinoideae</taxon>
        <taxon>Arundineae</taxon>
        <taxon>Arundo</taxon>
    </lineage>
</organism>
<protein>
    <submittedName>
        <fullName evidence="1">Uncharacterized protein</fullName>
    </submittedName>
</protein>
<sequence length="42" mass="4868">MFMVISLALDLRMGYISSCRTIAILRGNKPWIWKLLILRCGN</sequence>
<evidence type="ECO:0000313" key="1">
    <source>
        <dbReference type="EMBL" id="JAE12117.1"/>
    </source>
</evidence>
<reference evidence="1" key="1">
    <citation type="submission" date="2014-09" db="EMBL/GenBank/DDBJ databases">
        <authorList>
            <person name="Magalhaes I.L.F."/>
            <person name="Oliveira U."/>
            <person name="Santos F.R."/>
            <person name="Vidigal T.H.D.A."/>
            <person name="Brescovit A.D."/>
            <person name="Santos A.J."/>
        </authorList>
    </citation>
    <scope>NUCLEOTIDE SEQUENCE</scope>
    <source>
        <tissue evidence="1">Shoot tissue taken approximately 20 cm above the soil surface</tissue>
    </source>
</reference>